<dbReference type="SUPFAM" id="SSF51735">
    <property type="entry name" value="NAD(P)-binding Rossmann-fold domains"/>
    <property type="match status" value="1"/>
</dbReference>
<dbReference type="InterPro" id="IPR036291">
    <property type="entry name" value="NAD(P)-bd_dom_sf"/>
</dbReference>
<dbReference type="Proteomes" id="UP000034595">
    <property type="component" value="Unassembled WGS sequence"/>
</dbReference>
<dbReference type="AlphaFoldDB" id="A0A0G1MJG5"/>
<organism evidence="1 2">
    <name type="scientific">Candidatus Azambacteria bacterium GW2011_GWA1_44_9</name>
    <dbReference type="NCBI Taxonomy" id="1618610"/>
    <lineage>
        <taxon>Bacteria</taxon>
        <taxon>Candidatus Azamiibacteriota</taxon>
    </lineage>
</organism>
<dbReference type="GO" id="GO:0005737">
    <property type="term" value="C:cytoplasm"/>
    <property type="evidence" value="ECO:0007669"/>
    <property type="project" value="TreeGrafter"/>
</dbReference>
<dbReference type="Pfam" id="PF02423">
    <property type="entry name" value="OCD_Mu_crystall"/>
    <property type="match status" value="1"/>
</dbReference>
<gene>
    <name evidence="1" type="ORF">UW78_C0020G0001</name>
</gene>
<dbReference type="PANTHER" id="PTHR13812:SF19">
    <property type="entry name" value="KETIMINE REDUCTASE MU-CRYSTALLIN"/>
    <property type="match status" value="1"/>
</dbReference>
<dbReference type="PANTHER" id="PTHR13812">
    <property type="entry name" value="KETIMINE REDUCTASE MU-CRYSTALLIN"/>
    <property type="match status" value="1"/>
</dbReference>
<evidence type="ECO:0000313" key="2">
    <source>
        <dbReference type="Proteomes" id="UP000034595"/>
    </source>
</evidence>
<comment type="caution">
    <text evidence="1">The sequence shown here is derived from an EMBL/GenBank/DDBJ whole genome shotgun (WGS) entry which is preliminary data.</text>
</comment>
<dbReference type="InterPro" id="IPR003462">
    <property type="entry name" value="ODC_Mu_crystall"/>
</dbReference>
<sequence length="121" mass="13110">MVENVDILLCATDSDTPVLRADWLKPGIHINIIGPNELDPATIAKAETLATDSIAQLKSHPKPEFILEKGYGDKIIDLSDFVIGKRKARQSSNDITIFLSAGLAGTEVIIANEAMRLQANL</sequence>
<dbReference type="EMBL" id="LCJQ01000020">
    <property type="protein sequence ID" value="KKT80982.1"/>
    <property type="molecule type" value="Genomic_DNA"/>
</dbReference>
<dbReference type="Gene3D" id="3.40.50.720">
    <property type="entry name" value="NAD(P)-binding Rossmann-like Domain"/>
    <property type="match status" value="1"/>
</dbReference>
<reference evidence="1 2" key="1">
    <citation type="journal article" date="2015" name="Nature">
        <title>rRNA introns, odd ribosomes, and small enigmatic genomes across a large radiation of phyla.</title>
        <authorList>
            <person name="Brown C.T."/>
            <person name="Hug L.A."/>
            <person name="Thomas B.C."/>
            <person name="Sharon I."/>
            <person name="Castelle C.J."/>
            <person name="Singh A."/>
            <person name="Wilkins M.J."/>
            <person name="Williams K.H."/>
            <person name="Banfield J.F."/>
        </authorList>
    </citation>
    <scope>NUCLEOTIDE SEQUENCE [LARGE SCALE GENOMIC DNA]</scope>
</reference>
<name>A0A0G1MJG5_9BACT</name>
<evidence type="ECO:0000313" key="1">
    <source>
        <dbReference type="EMBL" id="KKT80982.1"/>
    </source>
</evidence>
<proteinExistence type="predicted"/>
<accession>A0A0G1MJG5</accession>
<protein>
    <submittedName>
        <fullName evidence="1">Putative ornithine cyclodeaminase protein</fullName>
    </submittedName>
</protein>